<dbReference type="CDD" id="cd13400">
    <property type="entry name" value="LT_IagB-like"/>
    <property type="match status" value="1"/>
</dbReference>
<organism evidence="3 4">
    <name type="scientific">Massilia antarctica</name>
    <dbReference type="NCBI Taxonomy" id="2765360"/>
    <lineage>
        <taxon>Bacteria</taxon>
        <taxon>Pseudomonadati</taxon>
        <taxon>Pseudomonadota</taxon>
        <taxon>Betaproteobacteria</taxon>
        <taxon>Burkholderiales</taxon>
        <taxon>Oxalobacteraceae</taxon>
        <taxon>Telluria group</taxon>
        <taxon>Massilia</taxon>
    </lineage>
</organism>
<dbReference type="InterPro" id="IPR008258">
    <property type="entry name" value="Transglycosylase_SLT_dom_1"/>
</dbReference>
<accession>A0AA48W938</accession>
<dbReference type="PANTHER" id="PTHR37423:SF2">
    <property type="entry name" value="MEMBRANE-BOUND LYTIC MUREIN TRANSGLYCOSYLASE C"/>
    <property type="match status" value="1"/>
</dbReference>
<dbReference type="SUPFAM" id="SSF53955">
    <property type="entry name" value="Lysozyme-like"/>
    <property type="match status" value="1"/>
</dbReference>
<proteinExistence type="inferred from homology"/>
<dbReference type="PANTHER" id="PTHR37423">
    <property type="entry name" value="SOLUBLE LYTIC MUREIN TRANSGLYCOSYLASE-RELATED"/>
    <property type="match status" value="1"/>
</dbReference>
<dbReference type="Gene3D" id="1.10.530.10">
    <property type="match status" value="1"/>
</dbReference>
<dbReference type="Proteomes" id="UP000662888">
    <property type="component" value="Chromosome"/>
</dbReference>
<feature type="domain" description="Transglycosylase SLT" evidence="2">
    <location>
        <begin position="75"/>
        <end position="174"/>
    </location>
</feature>
<comment type="similarity">
    <text evidence="1">Belongs to the transglycosylase Slt family.</text>
</comment>
<dbReference type="InterPro" id="IPR023346">
    <property type="entry name" value="Lysozyme-like_dom_sf"/>
</dbReference>
<name>A0AA48W938_9BURK</name>
<dbReference type="Pfam" id="PF01464">
    <property type="entry name" value="SLT"/>
    <property type="match status" value="1"/>
</dbReference>
<evidence type="ECO:0000256" key="1">
    <source>
        <dbReference type="ARBA" id="ARBA00007734"/>
    </source>
</evidence>
<evidence type="ECO:0000313" key="3">
    <source>
        <dbReference type="EMBL" id="QPI47646.1"/>
    </source>
</evidence>
<dbReference type="EMBL" id="CP065053">
    <property type="protein sequence ID" value="QPI47646.1"/>
    <property type="molecule type" value="Genomic_DNA"/>
</dbReference>
<evidence type="ECO:0000259" key="2">
    <source>
        <dbReference type="Pfam" id="PF01464"/>
    </source>
</evidence>
<protein>
    <submittedName>
        <fullName evidence="3">Lytic transglycosylase domain-containing protein</fullName>
    </submittedName>
</protein>
<sequence>MQQVAGRRQSAGTRQYHRHHRARFGLAAAAADLHRHHAGQRGVEVHQRLAVPVKALRYPAWALALALLGGRADACWQEAAARYGVNASLLYAIARTESGLDPLARGRANANGSYDIGLMQINSGWLPALRRHGIEERQLYDACTSIHVGAWILAQNMRRLGNSWDAVGAYNAADPKKRLAYALKVYRNLPREAARR</sequence>
<gene>
    <name evidence="3" type="ORF">IV454_18855</name>
</gene>
<keyword evidence="4" id="KW-1185">Reference proteome</keyword>
<evidence type="ECO:0000313" key="4">
    <source>
        <dbReference type="Proteomes" id="UP000662888"/>
    </source>
</evidence>
<reference evidence="3 4" key="1">
    <citation type="submission" date="2020-11" db="EMBL/GenBank/DDBJ databases">
        <authorList>
            <person name="Sun Q."/>
        </authorList>
    </citation>
    <scope>NUCLEOTIDE SEQUENCE [LARGE SCALE GENOMIC DNA]</scope>
    <source>
        <strain evidence="3 4">P8398</strain>
    </source>
</reference>